<dbReference type="SUPFAM" id="SSF56281">
    <property type="entry name" value="Metallo-hydrolase/oxidoreductase"/>
    <property type="match status" value="1"/>
</dbReference>
<dbReference type="OrthoDB" id="7253658at2"/>
<organism evidence="2 3">
    <name type="scientific">Baekduia soli</name>
    <dbReference type="NCBI Taxonomy" id="496014"/>
    <lineage>
        <taxon>Bacteria</taxon>
        <taxon>Bacillati</taxon>
        <taxon>Actinomycetota</taxon>
        <taxon>Thermoleophilia</taxon>
        <taxon>Solirubrobacterales</taxon>
        <taxon>Baekduiaceae</taxon>
        <taxon>Baekduia</taxon>
    </lineage>
</organism>
<dbReference type="EMBL" id="CP042430">
    <property type="protein sequence ID" value="QEC46163.1"/>
    <property type="molecule type" value="Genomic_DNA"/>
</dbReference>
<dbReference type="InterPro" id="IPR036866">
    <property type="entry name" value="RibonucZ/Hydroxyglut_hydro"/>
</dbReference>
<dbReference type="KEGG" id="bsol:FSW04_00330"/>
<dbReference type="Gene3D" id="3.60.15.10">
    <property type="entry name" value="Ribonuclease Z/Hydroxyacylglutathione hydrolase-like"/>
    <property type="match status" value="1"/>
</dbReference>
<dbReference type="Proteomes" id="UP000321805">
    <property type="component" value="Chromosome"/>
</dbReference>
<dbReference type="GO" id="GO:0016787">
    <property type="term" value="F:hydrolase activity"/>
    <property type="evidence" value="ECO:0007669"/>
    <property type="project" value="UniProtKB-KW"/>
</dbReference>
<name>A0A5B8TZL7_9ACTN</name>
<protein>
    <submittedName>
        <fullName evidence="2">MBL fold metallo-hydrolase</fullName>
    </submittedName>
</protein>
<reference evidence="2 3" key="1">
    <citation type="journal article" date="2018" name="J. Microbiol.">
        <title>Baekduia soli gen. nov., sp. nov., a novel bacterium isolated from the soil of Baekdu Mountain and proposal of a novel family name, Baekduiaceae fam. nov.</title>
        <authorList>
            <person name="An D.S."/>
            <person name="Siddiqi M.Z."/>
            <person name="Kim K.H."/>
            <person name="Yu H.S."/>
            <person name="Im W.T."/>
        </authorList>
    </citation>
    <scope>NUCLEOTIDE SEQUENCE [LARGE SCALE GENOMIC DNA]</scope>
    <source>
        <strain evidence="2 3">BR7-21</strain>
    </source>
</reference>
<sequence length="261" mass="28843">MTRRSLPREIAPGLHWLGDCIHVTYAGTTLHSLDSLFVLQGSEAAVIVDAGLPNDLDVIERQLDEVERSGGPPVRYVWPTHQETPHAGGVARWLDRYPDAVLCGDVRDYHLIFPELAARLMPLEIGERISLGDSEVVAVAPVFYDLPGTQWLFDTRRRALFSGDGFAYAHYHLAEQCSLVAEEADDLDIPEMTGLFSEASLRWSKYRDMEPLTRELQALVADLGAEVVAPGHGLPILDPVTTFPRVIEGLLLAHKVDRGTG</sequence>
<accession>A0A5B8TZL7</accession>
<gene>
    <name evidence="2" type="ORF">FSW04_00330</name>
</gene>
<proteinExistence type="predicted"/>
<evidence type="ECO:0000313" key="2">
    <source>
        <dbReference type="EMBL" id="QEC46163.1"/>
    </source>
</evidence>
<keyword evidence="2" id="KW-0378">Hydrolase</keyword>
<dbReference type="RefSeq" id="WP_146915070.1">
    <property type="nucleotide sequence ID" value="NZ_CP042430.1"/>
</dbReference>
<feature type="domain" description="Metallo-beta-lactamase" evidence="1">
    <location>
        <begin position="33"/>
        <end position="232"/>
    </location>
</feature>
<dbReference type="AlphaFoldDB" id="A0A5B8TZL7"/>
<evidence type="ECO:0000313" key="3">
    <source>
        <dbReference type="Proteomes" id="UP000321805"/>
    </source>
</evidence>
<dbReference type="Pfam" id="PF00753">
    <property type="entry name" value="Lactamase_B"/>
    <property type="match status" value="1"/>
</dbReference>
<dbReference type="SMART" id="SM00849">
    <property type="entry name" value="Lactamase_B"/>
    <property type="match status" value="1"/>
</dbReference>
<keyword evidence="3" id="KW-1185">Reference proteome</keyword>
<evidence type="ECO:0000259" key="1">
    <source>
        <dbReference type="SMART" id="SM00849"/>
    </source>
</evidence>
<dbReference type="InterPro" id="IPR001279">
    <property type="entry name" value="Metallo-B-lactamas"/>
</dbReference>